<feature type="transmembrane region" description="Helical" evidence="1">
    <location>
        <begin position="153"/>
        <end position="169"/>
    </location>
</feature>
<feature type="transmembrane region" description="Helical" evidence="1">
    <location>
        <begin position="175"/>
        <end position="199"/>
    </location>
</feature>
<feature type="transmembrane region" description="Helical" evidence="1">
    <location>
        <begin position="30"/>
        <end position="50"/>
    </location>
</feature>
<dbReference type="InterPro" id="IPR045466">
    <property type="entry name" value="DUF6498"/>
</dbReference>
<dbReference type="Pfam" id="PF20108">
    <property type="entry name" value="DUF6498"/>
    <property type="match status" value="1"/>
</dbReference>
<evidence type="ECO:0000256" key="1">
    <source>
        <dbReference type="SAM" id="Phobius"/>
    </source>
</evidence>
<dbReference type="RefSeq" id="WP_133263558.1">
    <property type="nucleotide sequence ID" value="NZ_SJCY01000013.1"/>
</dbReference>
<keyword evidence="3" id="KW-1185">Reference proteome</keyword>
<keyword evidence="1" id="KW-0812">Transmembrane</keyword>
<proteinExistence type="predicted"/>
<dbReference type="AlphaFoldDB" id="A0A4R5MHN4"/>
<evidence type="ECO:0000313" key="3">
    <source>
        <dbReference type="Proteomes" id="UP000295668"/>
    </source>
</evidence>
<sequence>MKATRLTNLISILIFTGYSLFIVLSGEANLFFIIYLYFLDEVIKNIFLTIKSIRLKALSQGMQAVNNALKTRFFMLFIYSVFIIFVFGLFYGLTNSTREEFIRNVMIFKFRDLYFNISISIIVVRECINLFIDFKNAKQDNNFQLEGMNNGMMVLHLSILFGAVIWFLTSGKFEYFHLSFGAYDRVAIIFPFLLIKFLFDLNSILRQRRANIISIDVKGKNG</sequence>
<dbReference type="OrthoDB" id="795933at2"/>
<keyword evidence="1" id="KW-0472">Membrane</keyword>
<feature type="transmembrane region" description="Helical" evidence="1">
    <location>
        <begin position="113"/>
        <end position="132"/>
    </location>
</feature>
<reference evidence="2 3" key="1">
    <citation type="submission" date="2019-02" db="EMBL/GenBank/DDBJ databases">
        <title>Pedobacter sp. nov., a novel speices isolated from soil of pinguins habitat in Antarcitica.</title>
        <authorList>
            <person name="He R.-H."/>
        </authorList>
    </citation>
    <scope>NUCLEOTIDE SEQUENCE [LARGE SCALE GENOMIC DNA]</scope>
    <source>
        <strain evidence="2 3">E01020</strain>
    </source>
</reference>
<keyword evidence="1" id="KW-1133">Transmembrane helix</keyword>
<accession>A0A4R5MHN4</accession>
<feature type="transmembrane region" description="Helical" evidence="1">
    <location>
        <begin position="71"/>
        <end position="93"/>
    </location>
</feature>
<feature type="transmembrane region" description="Helical" evidence="1">
    <location>
        <begin position="7"/>
        <end position="24"/>
    </location>
</feature>
<comment type="caution">
    <text evidence="2">The sequence shown here is derived from an EMBL/GenBank/DDBJ whole genome shotgun (WGS) entry which is preliminary data.</text>
</comment>
<dbReference type="EMBL" id="SJCY01000013">
    <property type="protein sequence ID" value="TDG35060.1"/>
    <property type="molecule type" value="Genomic_DNA"/>
</dbReference>
<evidence type="ECO:0000313" key="2">
    <source>
        <dbReference type="EMBL" id="TDG35060.1"/>
    </source>
</evidence>
<name>A0A4R5MHN4_9SPHI</name>
<organism evidence="2 3">
    <name type="scientific">Pedobacter changchengzhani</name>
    <dbReference type="NCBI Taxonomy" id="2529274"/>
    <lineage>
        <taxon>Bacteria</taxon>
        <taxon>Pseudomonadati</taxon>
        <taxon>Bacteroidota</taxon>
        <taxon>Sphingobacteriia</taxon>
        <taxon>Sphingobacteriales</taxon>
        <taxon>Sphingobacteriaceae</taxon>
        <taxon>Pedobacter</taxon>
    </lineage>
</organism>
<dbReference type="Proteomes" id="UP000295668">
    <property type="component" value="Unassembled WGS sequence"/>
</dbReference>
<gene>
    <name evidence="2" type="ORF">EZJ43_15145</name>
</gene>
<protein>
    <submittedName>
        <fullName evidence="2">Uncharacterized protein</fullName>
    </submittedName>
</protein>